<organism evidence="1 2">
    <name type="scientific">Sporanaerobium hydrogeniformans</name>
    <dbReference type="NCBI Taxonomy" id="3072179"/>
    <lineage>
        <taxon>Bacteria</taxon>
        <taxon>Bacillati</taxon>
        <taxon>Bacillota</taxon>
        <taxon>Clostridia</taxon>
        <taxon>Lachnospirales</taxon>
        <taxon>Lachnospiraceae</taxon>
        <taxon>Sporanaerobium</taxon>
    </lineage>
</organism>
<accession>A0AC61DA05</accession>
<evidence type="ECO:0000313" key="2">
    <source>
        <dbReference type="Proteomes" id="UP000224460"/>
    </source>
</evidence>
<comment type="caution">
    <text evidence="1">The sequence shown here is derived from an EMBL/GenBank/DDBJ whole genome shotgun (WGS) entry which is preliminary data.</text>
</comment>
<gene>
    <name evidence="1" type="ORF">CS063_14885</name>
</gene>
<sequence length="535" mass="62407">MRSKVEPTKEQQEIIDKEGNIVITAKPGSGKTFTIVEKIRSIADNLLDYQGVIAISFTRKASHELEVRCKRREIPKKCSFYGTLDKFYITQIIMPFAKHITKNIVALEVKDKLNEYPQYKDLIQLKQGKSRILEELLIQSLDEGYIFLEICGETAEYILENVPDCKKYLKARYTHIFIDEYQDCGEVQHQIFMQLVELGIIGVAVGDLDQAIYAFSDRYSKYLELLITAEEFTHLQLTHNHRCHKSISDYLLRLMGENIEEPSEDIRVFAVSVQGHEEELMAQIDKRLEQIKADFNVKNNNEIAILCRSNASAQIMDKYLQTKHKLFLENELDRYSSYWARFYSDLLGCYFDSGVCAIDFCQRYIDEEIDSKSFTKLNLIINKIFGLCAEELSDNVAMFFEAARIVYPEYENEEIKEVVQEIVSNIEILNNYKPASADEVCILTLHKSKGLEYKVVFHMDLYRWIFPREGHNVLEEEQVQSLNLHYVGVTRAIEACFLMQGTRRYRPSNKDLYKAEASPFLFKNNLHSFRRNISW</sequence>
<name>A0AC61DA05_9FIRM</name>
<reference evidence="1" key="1">
    <citation type="submission" date="2017-10" db="EMBL/GenBank/DDBJ databases">
        <title>Genome sequence of cellulolytic Lachnospiraceae bacterium XHS1971 isolated from hotspring sediment.</title>
        <authorList>
            <person name="Vasudevan G."/>
            <person name="Joshi A.J."/>
            <person name="Hivarkar S."/>
            <person name="Lanjekar V.B."/>
            <person name="Dhakephalkar P.K."/>
            <person name="Dagar S."/>
        </authorList>
    </citation>
    <scope>NUCLEOTIDE SEQUENCE</scope>
    <source>
        <strain evidence="1">XHS1971</strain>
    </source>
</reference>
<protein>
    <submittedName>
        <fullName evidence="1">DNA helicase UvrD</fullName>
    </submittedName>
</protein>
<dbReference type="EMBL" id="PEDL01000023">
    <property type="protein sequence ID" value="PHV69593.1"/>
    <property type="molecule type" value="Genomic_DNA"/>
</dbReference>
<keyword evidence="1" id="KW-0378">Hydrolase</keyword>
<evidence type="ECO:0000313" key="1">
    <source>
        <dbReference type="EMBL" id="PHV69593.1"/>
    </source>
</evidence>
<keyword evidence="1" id="KW-0067">ATP-binding</keyword>
<dbReference type="Proteomes" id="UP000224460">
    <property type="component" value="Unassembled WGS sequence"/>
</dbReference>
<proteinExistence type="predicted"/>
<keyword evidence="2" id="KW-1185">Reference proteome</keyword>
<keyword evidence="1" id="KW-0347">Helicase</keyword>
<keyword evidence="1" id="KW-0547">Nucleotide-binding</keyword>